<feature type="chain" id="PRO_5003323298" evidence="1">
    <location>
        <begin position="22"/>
        <end position="418"/>
    </location>
</feature>
<evidence type="ECO:0000313" key="3">
    <source>
        <dbReference type="Proteomes" id="UP000007755"/>
    </source>
</evidence>
<evidence type="ECO:0000256" key="1">
    <source>
        <dbReference type="SAM" id="SignalP"/>
    </source>
</evidence>
<sequence>MYALSEFKSFVLVAWPLALLCLQQDSRREAIRPTNVTILGLITSAVEQRFYCRRFSRACLHKGNGQPRDYTRENWIWSIGVGRNIRVSFAEYKMTTVTMTTITANDTHYAAYRISNMTPVVTRDWYGTTCIGTERTELSGRNCFPKRGWAGPRGNVRNIKIQYDIMLRNSNIVSMKVNLINVRNIKIQYDIMLRNSNIVSMKVNLINVRNIKIQYDIMLRNSNIDNPNSRDNTPTTISFSINASVEIDCFAIIGTIIASAPIMEAFQRNSSKCLKIVERRVEKLQTFKKKFKVHIFRRVGFMNFMILRERKKREKRGDKEISTKTTDFSTITGHEFTTTPVFCVGQRVGRMGADQHGGFKVERRCAREARPALRNIIYLLSGEIIPLRRYSLRGDVEQGFAWKFIRRAGLAEIFPLGH</sequence>
<keyword evidence="1" id="KW-0732">Signal</keyword>
<dbReference type="InParanoid" id="F4WUQ6"/>
<keyword evidence="3" id="KW-1185">Reference proteome</keyword>
<dbReference type="Proteomes" id="UP000007755">
    <property type="component" value="Unassembled WGS sequence"/>
</dbReference>
<proteinExistence type="predicted"/>
<organism evidence="3">
    <name type="scientific">Acromyrmex echinatior</name>
    <name type="common">Panamanian leafcutter ant</name>
    <name type="synonym">Acromyrmex octospinosus echinatior</name>
    <dbReference type="NCBI Taxonomy" id="103372"/>
    <lineage>
        <taxon>Eukaryota</taxon>
        <taxon>Metazoa</taxon>
        <taxon>Ecdysozoa</taxon>
        <taxon>Arthropoda</taxon>
        <taxon>Hexapoda</taxon>
        <taxon>Insecta</taxon>
        <taxon>Pterygota</taxon>
        <taxon>Neoptera</taxon>
        <taxon>Endopterygota</taxon>
        <taxon>Hymenoptera</taxon>
        <taxon>Apocrita</taxon>
        <taxon>Aculeata</taxon>
        <taxon>Formicoidea</taxon>
        <taxon>Formicidae</taxon>
        <taxon>Myrmicinae</taxon>
        <taxon>Acromyrmex</taxon>
    </lineage>
</organism>
<feature type="signal peptide" evidence="1">
    <location>
        <begin position="1"/>
        <end position="21"/>
    </location>
</feature>
<accession>F4WUQ6</accession>
<gene>
    <name evidence="2" type="ORF">G5I_09633</name>
</gene>
<dbReference type="AlphaFoldDB" id="F4WUQ6"/>
<name>F4WUQ6_ACREC</name>
<dbReference type="EMBL" id="GL888375">
    <property type="protein sequence ID" value="EGI62053.1"/>
    <property type="molecule type" value="Genomic_DNA"/>
</dbReference>
<protein>
    <submittedName>
        <fullName evidence="2">Uncharacterized protein</fullName>
    </submittedName>
</protein>
<reference evidence="2" key="1">
    <citation type="submission" date="2011-02" db="EMBL/GenBank/DDBJ databases">
        <title>The genome of the leaf-cutting ant Acromyrmex echinatior suggests key adaptations to social evolution and fungus farming.</title>
        <authorList>
            <person name="Nygaard S."/>
            <person name="Zhang G."/>
        </authorList>
    </citation>
    <scope>NUCLEOTIDE SEQUENCE</scope>
</reference>
<evidence type="ECO:0000313" key="2">
    <source>
        <dbReference type="EMBL" id="EGI62053.1"/>
    </source>
</evidence>